<feature type="domain" description="Fatty acid desaturase" evidence="2">
    <location>
        <begin position="85"/>
        <end position="354"/>
    </location>
</feature>
<keyword evidence="1" id="KW-0812">Transmembrane</keyword>
<dbReference type="CDD" id="cd03506">
    <property type="entry name" value="Delta6-FADS-like"/>
    <property type="match status" value="1"/>
</dbReference>
<dbReference type="InterPro" id="IPR012171">
    <property type="entry name" value="Fatty_acid_desaturase"/>
</dbReference>
<reference evidence="4" key="1">
    <citation type="journal article" date="2019" name="Int. J. Syst. Evol. Microbiol.">
        <title>The Global Catalogue of Microorganisms (GCM) 10K type strain sequencing project: providing services to taxonomists for standard genome sequencing and annotation.</title>
        <authorList>
            <consortium name="The Broad Institute Genomics Platform"/>
            <consortium name="The Broad Institute Genome Sequencing Center for Infectious Disease"/>
            <person name="Wu L."/>
            <person name="Ma J."/>
        </authorList>
    </citation>
    <scope>NUCLEOTIDE SEQUENCE [LARGE SCALE GENOMIC DNA]</scope>
    <source>
        <strain evidence="4">JCM 17304</strain>
    </source>
</reference>
<evidence type="ECO:0000313" key="3">
    <source>
        <dbReference type="EMBL" id="GAA4095965.1"/>
    </source>
</evidence>
<dbReference type="InterPro" id="IPR005804">
    <property type="entry name" value="FA_desaturase_dom"/>
</dbReference>
<dbReference type="PANTHER" id="PTHR19353:SF84">
    <property type="entry name" value="ACYL-COA DELTA-9-DESATURASE, DESB"/>
    <property type="match status" value="1"/>
</dbReference>
<dbReference type="PANTHER" id="PTHR19353">
    <property type="entry name" value="FATTY ACID DESATURASE 2"/>
    <property type="match status" value="1"/>
</dbReference>
<name>A0ABP7WST8_9GAMM</name>
<dbReference type="RefSeq" id="WP_344935433.1">
    <property type="nucleotide sequence ID" value="NZ_BAABDM010000003.1"/>
</dbReference>
<organism evidence="3 4">
    <name type="scientific">Zhongshania borealis</name>
    <dbReference type="NCBI Taxonomy" id="889488"/>
    <lineage>
        <taxon>Bacteria</taxon>
        <taxon>Pseudomonadati</taxon>
        <taxon>Pseudomonadota</taxon>
        <taxon>Gammaproteobacteria</taxon>
        <taxon>Cellvibrionales</taxon>
        <taxon>Spongiibacteraceae</taxon>
        <taxon>Zhongshania</taxon>
    </lineage>
</organism>
<keyword evidence="4" id="KW-1185">Reference proteome</keyword>
<evidence type="ECO:0000313" key="4">
    <source>
        <dbReference type="Proteomes" id="UP001500392"/>
    </source>
</evidence>
<sequence>MNTKTNTTALTPEILDAFGAEIEAVKQQALADRGERDARYIKKIVRIHHILTICARISIFASLLFLPAELFGFSIALGFASWPLFWLFAASGSIALGIAKILDNMEIGHNIIHGQYDWMGDPRFHSRYYDWDTNCPGEQWAKSHNYEHHTYTNILNKDRDIGYGILRMDPAQRWHPTYLANPISATFLMLFFDMGVALHDVEIDSLRTGRKTFKDVLPKLKQSLRKTAQIWGKDFILYPLLAGPFFPVILAANIVASVIRNIWTFTIIFCGHFPEGVHSFTVESCKNESRGQWYYRQLLGSANLSGGKLFHVMSGNLSHQIEHHLFPDVPAHRYAEMSVEVRKICEKYGLPYNTGPLYSQYASVWVKIFKLAIPPRNTSTPVVV</sequence>
<evidence type="ECO:0000256" key="1">
    <source>
        <dbReference type="SAM" id="Phobius"/>
    </source>
</evidence>
<feature type="transmembrane region" description="Helical" evidence="1">
    <location>
        <begin position="49"/>
        <end position="68"/>
    </location>
</feature>
<comment type="caution">
    <text evidence="3">The sequence shown here is derived from an EMBL/GenBank/DDBJ whole genome shotgun (WGS) entry which is preliminary data.</text>
</comment>
<protein>
    <submittedName>
        <fullName evidence="3">Acyl-CoA desaturase</fullName>
    </submittedName>
</protein>
<dbReference type="Pfam" id="PF00487">
    <property type="entry name" value="FA_desaturase"/>
    <property type="match status" value="1"/>
</dbReference>
<feature type="transmembrane region" description="Helical" evidence="1">
    <location>
        <begin position="235"/>
        <end position="259"/>
    </location>
</feature>
<dbReference type="EMBL" id="BAABDM010000003">
    <property type="protein sequence ID" value="GAA4095965.1"/>
    <property type="molecule type" value="Genomic_DNA"/>
</dbReference>
<keyword evidence="1" id="KW-0472">Membrane</keyword>
<feature type="transmembrane region" description="Helical" evidence="1">
    <location>
        <begin position="80"/>
        <end position="102"/>
    </location>
</feature>
<gene>
    <name evidence="3" type="ORF">GCM10022414_20360</name>
</gene>
<dbReference type="Proteomes" id="UP001500392">
    <property type="component" value="Unassembled WGS sequence"/>
</dbReference>
<proteinExistence type="predicted"/>
<evidence type="ECO:0000259" key="2">
    <source>
        <dbReference type="Pfam" id="PF00487"/>
    </source>
</evidence>
<keyword evidence="1" id="KW-1133">Transmembrane helix</keyword>
<accession>A0ABP7WST8</accession>